<feature type="signal peptide" evidence="1">
    <location>
        <begin position="1"/>
        <end position="20"/>
    </location>
</feature>
<evidence type="ECO:0000313" key="3">
    <source>
        <dbReference type="Proteomes" id="UP000216605"/>
    </source>
</evidence>
<organism evidence="2 3">
    <name type="scientific">Flavobacterium cyanobacteriorum</name>
    <dbReference type="NCBI Taxonomy" id="2022802"/>
    <lineage>
        <taxon>Bacteria</taxon>
        <taxon>Pseudomonadati</taxon>
        <taxon>Bacteroidota</taxon>
        <taxon>Flavobacteriia</taxon>
        <taxon>Flavobacteriales</taxon>
        <taxon>Flavobacteriaceae</taxon>
        <taxon>Flavobacterium</taxon>
    </lineage>
</organism>
<feature type="chain" id="PRO_5012400571" description="Lipoprotein" evidence="1">
    <location>
        <begin position="21"/>
        <end position="212"/>
    </location>
</feature>
<evidence type="ECO:0000256" key="1">
    <source>
        <dbReference type="SAM" id="SignalP"/>
    </source>
</evidence>
<reference evidence="2 3" key="1">
    <citation type="submission" date="2017-07" db="EMBL/GenBank/DDBJ databases">
        <title>Flavobacterium cyanobacteriorum sp. nov., isolated from cyanobacterial aggregates in a eutrophic lake.</title>
        <authorList>
            <person name="Cai H."/>
        </authorList>
    </citation>
    <scope>NUCLEOTIDE SEQUENCE [LARGE SCALE GENOMIC DNA]</scope>
    <source>
        <strain evidence="2 3">TH021</strain>
    </source>
</reference>
<comment type="caution">
    <text evidence="2">The sequence shown here is derived from an EMBL/GenBank/DDBJ whole genome shotgun (WGS) entry which is preliminary data.</text>
</comment>
<dbReference type="EMBL" id="NOXV01000304">
    <property type="protein sequence ID" value="OYQ32140.1"/>
    <property type="molecule type" value="Genomic_DNA"/>
</dbReference>
<dbReference type="RefSeq" id="WP_129583106.1">
    <property type="nucleotide sequence ID" value="NZ_NOXV01000304.1"/>
</dbReference>
<dbReference type="Proteomes" id="UP000216605">
    <property type="component" value="Unassembled WGS sequence"/>
</dbReference>
<evidence type="ECO:0000313" key="2">
    <source>
        <dbReference type="EMBL" id="OYQ32140.1"/>
    </source>
</evidence>
<proteinExistence type="predicted"/>
<dbReference type="PROSITE" id="PS51257">
    <property type="entry name" value="PROKAR_LIPOPROTEIN"/>
    <property type="match status" value="1"/>
</dbReference>
<keyword evidence="3" id="KW-1185">Reference proteome</keyword>
<name>A0A255YUN5_9FLAO</name>
<gene>
    <name evidence="2" type="ORF">CHU92_14810</name>
</gene>
<accession>A0A255YUN5</accession>
<keyword evidence="1" id="KW-0732">Signal</keyword>
<protein>
    <recommendedName>
        <fullName evidence="4">Lipoprotein</fullName>
    </recommendedName>
</protein>
<evidence type="ECO:0008006" key="4">
    <source>
        <dbReference type="Google" id="ProtNLM"/>
    </source>
</evidence>
<dbReference type="AlphaFoldDB" id="A0A255YUN5"/>
<sequence length="212" mass="23706">MKIFLRPFSIASLLIAFGCADNSSHVGTDTESTIKPSTKRVASINYTEQIPFVTVNDIEAFGDFEEANSIQAKIDDPSVTWETFDALYSNSLASDVKQNLLYLILVKKDFIGYVKQYPTSKNIEKLKKYITDLVAEKYIGFTVLYESLKALQQVSSSHSKFVSQKADQIEMYATEAVFHQDMLNQGIDGGISQVTYDKIQSDLANLRNIGSL</sequence>